<comment type="caution">
    <text evidence="2">The sequence shown here is derived from an EMBL/GenBank/DDBJ whole genome shotgun (WGS) entry which is preliminary data.</text>
</comment>
<feature type="region of interest" description="Disordered" evidence="1">
    <location>
        <begin position="40"/>
        <end position="60"/>
    </location>
</feature>
<evidence type="ECO:0000313" key="3">
    <source>
        <dbReference type="Proteomes" id="UP000624404"/>
    </source>
</evidence>
<proteinExistence type="predicted"/>
<reference evidence="2" key="1">
    <citation type="submission" date="2020-10" db="EMBL/GenBank/DDBJ databases">
        <authorList>
            <person name="Kusch S."/>
        </authorList>
    </citation>
    <scope>NUCLEOTIDE SEQUENCE</scope>
    <source>
        <strain evidence="2">SwB9</strain>
    </source>
</reference>
<organism evidence="2 3">
    <name type="scientific">Sclerotinia trifoliorum</name>
    <dbReference type="NCBI Taxonomy" id="28548"/>
    <lineage>
        <taxon>Eukaryota</taxon>
        <taxon>Fungi</taxon>
        <taxon>Dikarya</taxon>
        <taxon>Ascomycota</taxon>
        <taxon>Pezizomycotina</taxon>
        <taxon>Leotiomycetes</taxon>
        <taxon>Helotiales</taxon>
        <taxon>Sclerotiniaceae</taxon>
        <taxon>Sclerotinia</taxon>
    </lineage>
</organism>
<protein>
    <submittedName>
        <fullName evidence="2">40a770ea-6e1f-4156-a501-bb5f3b322ba8</fullName>
    </submittedName>
</protein>
<dbReference type="AlphaFoldDB" id="A0A8H2W4Y2"/>
<evidence type="ECO:0000256" key="1">
    <source>
        <dbReference type="SAM" id="MobiDB-lite"/>
    </source>
</evidence>
<gene>
    <name evidence="2" type="ORF">SCLTRI_LOCUS9474</name>
</gene>
<evidence type="ECO:0000313" key="2">
    <source>
        <dbReference type="EMBL" id="CAD6450949.1"/>
    </source>
</evidence>
<feature type="compositionally biased region" description="Low complexity" evidence="1">
    <location>
        <begin position="47"/>
        <end position="60"/>
    </location>
</feature>
<dbReference type="OrthoDB" id="3539058at2759"/>
<dbReference type="EMBL" id="CAJHIA010000034">
    <property type="protein sequence ID" value="CAD6450949.1"/>
    <property type="molecule type" value="Genomic_DNA"/>
</dbReference>
<sequence length="334" mass="38811">MPHVPQRLHRLHDKVTNKSGVHKRIQYLLSKFKTRTLFSREQEQDQDQTQAQSQDQEQAQDEAQISRQCSGFFNLPAELRHEIYSYLFRNLRCRDDIFSEAECHKFFIHEGAVLFNVNHWFLNDVAEFLCRTNPRFMLYRPSLCLFAFSITHNCVRFLKSLELSAPSSDTASLEPVFEQILASNARLTSLTLHLIPTFPGSLSYPWPMYIIPRLQVETPAKEHFYNVHPHYLSIDYHSQAALDNYHRSQLLIGKLQNLRYLKITGQPEFDTMFELAIVKLHLGMMAAAKSAGTFVALSPNNGPRGEEWYYEIWIAPTSRHSKPASYTSNRLLEC</sequence>
<dbReference type="Proteomes" id="UP000624404">
    <property type="component" value="Unassembled WGS sequence"/>
</dbReference>
<accession>A0A8H2W4Y2</accession>
<keyword evidence="3" id="KW-1185">Reference proteome</keyword>
<name>A0A8H2W4Y2_9HELO</name>